<name>A0A847D7B1_9LACT</name>
<reference evidence="2 3" key="1">
    <citation type="journal article" date="2020" name="Biotechnol. Biofuels">
        <title>New insights from the biogas microbiome by comprehensive genome-resolved metagenomics of nearly 1600 species originating from multiple anaerobic digesters.</title>
        <authorList>
            <person name="Campanaro S."/>
            <person name="Treu L."/>
            <person name="Rodriguez-R L.M."/>
            <person name="Kovalovszki A."/>
            <person name="Ziels R.M."/>
            <person name="Maus I."/>
            <person name="Zhu X."/>
            <person name="Kougias P.G."/>
            <person name="Basile A."/>
            <person name="Luo G."/>
            <person name="Schluter A."/>
            <person name="Konstantinidis K.T."/>
            <person name="Angelidaki I."/>
        </authorList>
    </citation>
    <scope>NUCLEOTIDE SEQUENCE [LARGE SCALE GENOMIC DNA]</scope>
    <source>
        <strain evidence="2">AS07pgkLD_105</strain>
    </source>
</reference>
<accession>A0A847D7B1</accession>
<proteinExistence type="predicted"/>
<dbReference type="Pfam" id="PF14751">
    <property type="entry name" value="DUF4474"/>
    <property type="match status" value="1"/>
</dbReference>
<protein>
    <submittedName>
        <fullName evidence="2">DUF4474 domain-containing protein</fullName>
    </submittedName>
</protein>
<evidence type="ECO:0000313" key="3">
    <source>
        <dbReference type="Proteomes" id="UP000589373"/>
    </source>
</evidence>
<evidence type="ECO:0000259" key="1">
    <source>
        <dbReference type="Pfam" id="PF14751"/>
    </source>
</evidence>
<gene>
    <name evidence="2" type="ORF">GX662_13205</name>
</gene>
<dbReference type="EMBL" id="JAAZCD010000314">
    <property type="protein sequence ID" value="NLD33191.1"/>
    <property type="molecule type" value="Genomic_DNA"/>
</dbReference>
<dbReference type="Proteomes" id="UP000589373">
    <property type="component" value="Unassembled WGS sequence"/>
</dbReference>
<feature type="non-terminal residue" evidence="2">
    <location>
        <position position="1"/>
    </location>
</feature>
<sequence length="421" mass="47404">DGISDFETKLLCENTISYATGAKNCFVGLSYDDINNDTDGDYDNDGLKNGQEMRVAILSDGKVYVKMTSYPIKADSDGDGLLDGSCCVVDGKIVAPQDSNPLKYNGPEGMWAEHVSTVKAGGIPTGLDGWYGFTQPLINLPNYGFEGIGACGNELTYLLITGKIILSDTEIINNVYSMLLSIELGNYEDKSLIQMVLMELRRYVAPGENADLIMAGLSSRFLNFKTDNTGVVHSQYNTWQIPGGYNNAYDAIFRYATQDNMHPEKFDFDVGSKEYILWAWHGDYLNIGAGCELGFYSRDKSILPQEPLDHYFVDQSLSVPMQLYLYNYYGSSNIENVLSYQPTEAQWWITGFNPEHVGMADVNKEVLVVCVDFSKFTFEYDNDMYDMFKEQISKDKTLNKFVLYDDENQTVWIMLYKGSLI</sequence>
<dbReference type="RefSeq" id="WP_276648764.1">
    <property type="nucleotide sequence ID" value="NZ_JAAZCD010000314.1"/>
</dbReference>
<comment type="caution">
    <text evidence="2">The sequence shown here is derived from an EMBL/GenBank/DDBJ whole genome shotgun (WGS) entry which is preliminary data.</text>
</comment>
<dbReference type="InterPro" id="IPR029322">
    <property type="entry name" value="DUF4474"/>
</dbReference>
<dbReference type="AlphaFoldDB" id="A0A847D7B1"/>
<evidence type="ECO:0000313" key="2">
    <source>
        <dbReference type="EMBL" id="NLD33191.1"/>
    </source>
</evidence>
<feature type="domain" description="DUF4474" evidence="1">
    <location>
        <begin position="231"/>
        <end position="353"/>
    </location>
</feature>
<organism evidence="2 3">
    <name type="scientific">Trichococcus flocculiformis</name>
    <dbReference type="NCBI Taxonomy" id="82803"/>
    <lineage>
        <taxon>Bacteria</taxon>
        <taxon>Bacillati</taxon>
        <taxon>Bacillota</taxon>
        <taxon>Bacilli</taxon>
        <taxon>Lactobacillales</taxon>
        <taxon>Carnobacteriaceae</taxon>
        <taxon>Trichococcus</taxon>
    </lineage>
</organism>